<dbReference type="STRING" id="549386.SAMN02927923_00178"/>
<evidence type="ECO:0000256" key="5">
    <source>
        <dbReference type="SAM" id="Phobius"/>
    </source>
</evidence>
<evidence type="ECO:0000256" key="2">
    <source>
        <dbReference type="ARBA" id="ARBA00022692"/>
    </source>
</evidence>
<dbReference type="InterPro" id="IPR023352">
    <property type="entry name" value="MAPEG-like_dom_sf"/>
</dbReference>
<keyword evidence="4 5" id="KW-0472">Membrane</keyword>
<protein>
    <submittedName>
        <fullName evidence="6">Uncharacterized conserved protein, MAPEG superfamily</fullName>
    </submittedName>
</protein>
<name>A0A1G5BAQ2_9HYPH</name>
<proteinExistence type="predicted"/>
<dbReference type="AlphaFoldDB" id="A0A1G5BAQ2"/>
<dbReference type="PANTHER" id="PTHR35371:SF1">
    <property type="entry name" value="BLR7753 PROTEIN"/>
    <property type="match status" value="1"/>
</dbReference>
<organism evidence="6 7">
    <name type="scientific">Microvirga guangxiensis</name>
    <dbReference type="NCBI Taxonomy" id="549386"/>
    <lineage>
        <taxon>Bacteria</taxon>
        <taxon>Pseudomonadati</taxon>
        <taxon>Pseudomonadota</taxon>
        <taxon>Alphaproteobacteria</taxon>
        <taxon>Hyphomicrobiales</taxon>
        <taxon>Methylobacteriaceae</taxon>
        <taxon>Microvirga</taxon>
    </lineage>
</organism>
<reference evidence="6 7" key="1">
    <citation type="submission" date="2016-10" db="EMBL/GenBank/DDBJ databases">
        <authorList>
            <person name="de Groot N.N."/>
        </authorList>
    </citation>
    <scope>NUCLEOTIDE SEQUENCE [LARGE SCALE GENOMIC DNA]</scope>
    <source>
        <strain evidence="6 7">CGMCC 1.7666</strain>
    </source>
</reference>
<keyword evidence="7" id="KW-1185">Reference proteome</keyword>
<comment type="subcellular location">
    <subcellularLocation>
        <location evidence="1">Membrane</location>
    </subcellularLocation>
</comment>
<dbReference type="Gene3D" id="1.20.120.550">
    <property type="entry name" value="Membrane associated eicosanoid/glutathione metabolism-like domain"/>
    <property type="match status" value="1"/>
</dbReference>
<dbReference type="EMBL" id="FMVJ01000002">
    <property type="protein sequence ID" value="SCX87189.1"/>
    <property type="molecule type" value="Genomic_DNA"/>
</dbReference>
<dbReference type="GO" id="GO:0016020">
    <property type="term" value="C:membrane"/>
    <property type="evidence" value="ECO:0007669"/>
    <property type="project" value="UniProtKB-SubCell"/>
</dbReference>
<dbReference type="RefSeq" id="WP_091129969.1">
    <property type="nucleotide sequence ID" value="NZ_FMVJ01000002.1"/>
</dbReference>
<gene>
    <name evidence="6" type="ORF">SAMN02927923_00178</name>
</gene>
<feature type="transmembrane region" description="Helical" evidence="5">
    <location>
        <begin position="83"/>
        <end position="105"/>
    </location>
</feature>
<keyword evidence="3 5" id="KW-1133">Transmembrane helix</keyword>
<dbReference type="InterPro" id="IPR001129">
    <property type="entry name" value="Membr-assoc_MAPEG"/>
</dbReference>
<feature type="transmembrane region" description="Helical" evidence="5">
    <location>
        <begin position="112"/>
        <end position="130"/>
    </location>
</feature>
<dbReference type="OrthoDB" id="7743618at2"/>
<dbReference type="PANTHER" id="PTHR35371">
    <property type="entry name" value="INNER MEMBRANE PROTEIN"/>
    <property type="match status" value="1"/>
</dbReference>
<feature type="transmembrane region" description="Helical" evidence="5">
    <location>
        <begin position="6"/>
        <end position="25"/>
    </location>
</feature>
<dbReference type="SUPFAM" id="SSF161084">
    <property type="entry name" value="MAPEG domain-like"/>
    <property type="match status" value="1"/>
</dbReference>
<evidence type="ECO:0000313" key="7">
    <source>
        <dbReference type="Proteomes" id="UP000199569"/>
    </source>
</evidence>
<evidence type="ECO:0000256" key="4">
    <source>
        <dbReference type="ARBA" id="ARBA00023136"/>
    </source>
</evidence>
<evidence type="ECO:0000256" key="1">
    <source>
        <dbReference type="ARBA" id="ARBA00004370"/>
    </source>
</evidence>
<dbReference type="Proteomes" id="UP000199569">
    <property type="component" value="Unassembled WGS sequence"/>
</dbReference>
<evidence type="ECO:0000313" key="6">
    <source>
        <dbReference type="EMBL" id="SCX87189.1"/>
    </source>
</evidence>
<dbReference type="Pfam" id="PF01124">
    <property type="entry name" value="MAPEG"/>
    <property type="match status" value="1"/>
</dbReference>
<keyword evidence="2 5" id="KW-0812">Transmembrane</keyword>
<evidence type="ECO:0000256" key="3">
    <source>
        <dbReference type="ARBA" id="ARBA00022989"/>
    </source>
</evidence>
<sequence>MTTELTLLGWTLVLALVQILLPATLRTGETGVDYNASARDQEGPPVGKLTGRLQRAQRNLFETLPLFAAAVLIAHVAGRNGALTWWGANLYFWARIIYVPLYALGIPYIRSLVWLVSLLGVILLLVAVLLPGV</sequence>
<accession>A0A1G5BAQ2</accession>